<dbReference type="EMBL" id="GL379849">
    <property type="protein sequence ID" value="EGT55107.1"/>
    <property type="molecule type" value="Genomic_DNA"/>
</dbReference>
<evidence type="ECO:0000313" key="8">
    <source>
        <dbReference type="Proteomes" id="UP000008068"/>
    </source>
</evidence>
<evidence type="ECO:0000259" key="6">
    <source>
        <dbReference type="PROSITE" id="PS50089"/>
    </source>
</evidence>
<feature type="transmembrane region" description="Helical" evidence="5">
    <location>
        <begin position="59"/>
        <end position="80"/>
    </location>
</feature>
<dbReference type="SUPFAM" id="SSF57850">
    <property type="entry name" value="RING/U-box"/>
    <property type="match status" value="1"/>
</dbReference>
<dbReference type="InterPro" id="IPR052667">
    <property type="entry name" value="E3_ubiquitin-ligase_RING"/>
</dbReference>
<dbReference type="GO" id="GO:0008270">
    <property type="term" value="F:zinc ion binding"/>
    <property type="evidence" value="ECO:0007669"/>
    <property type="project" value="UniProtKB-KW"/>
</dbReference>
<organism evidence="8">
    <name type="scientific">Caenorhabditis brenneri</name>
    <name type="common">Nematode worm</name>
    <dbReference type="NCBI Taxonomy" id="135651"/>
    <lineage>
        <taxon>Eukaryota</taxon>
        <taxon>Metazoa</taxon>
        <taxon>Ecdysozoa</taxon>
        <taxon>Nematoda</taxon>
        <taxon>Chromadorea</taxon>
        <taxon>Rhabditida</taxon>
        <taxon>Rhabditina</taxon>
        <taxon>Rhabditomorpha</taxon>
        <taxon>Rhabditoidea</taxon>
        <taxon>Rhabditidae</taxon>
        <taxon>Peloderinae</taxon>
        <taxon>Caenorhabditis</taxon>
    </lineage>
</organism>
<feature type="transmembrane region" description="Helical" evidence="5">
    <location>
        <begin position="128"/>
        <end position="148"/>
    </location>
</feature>
<dbReference type="PANTHER" id="PTHR47156:SF9">
    <property type="entry name" value="PROTEIN CBG26870"/>
    <property type="match status" value="1"/>
</dbReference>
<feature type="domain" description="RING-type" evidence="6">
    <location>
        <begin position="192"/>
        <end position="239"/>
    </location>
</feature>
<dbReference type="Proteomes" id="UP000008068">
    <property type="component" value="Unassembled WGS sequence"/>
</dbReference>
<keyword evidence="8" id="KW-1185">Reference proteome</keyword>
<gene>
    <name evidence="7" type="ORF">CAEBREN_06989</name>
</gene>
<sequence>MYMNMYARSLNHRRTSAPEEPPKNKYFIVILQTFNVFITLLVLHVYWRANQIEEIASYYWFILAAFTAILVVFAVIKFLICYIDHRNPEGYSPKNRCRRDLLIGYGAISICGYIPIIVMYIFGYHPFLGISAFICYIPPGLIIPLFILQHLRKYQVCHNSFPESLVGWIRAPVIARIALRKTLLKLSNATECHICLLRYSSLVIPRILIGCGHTICEKCVGKLPRLGEHQNRVLCPFCRNSTRLPGGRPEQLPKNFTVLDIVMEQRNQRR</sequence>
<keyword evidence="1" id="KW-0479">Metal-binding</keyword>
<dbReference type="InParanoid" id="G0N7Z1"/>
<dbReference type="OrthoDB" id="5876733at2759"/>
<protein>
    <recommendedName>
        <fullName evidence="6">RING-type domain-containing protein</fullName>
    </recommendedName>
</protein>
<dbReference type="eggNOG" id="KOG4185">
    <property type="taxonomic scope" value="Eukaryota"/>
</dbReference>
<dbReference type="PANTHER" id="PTHR47156">
    <property type="entry name" value="PROTEIN CBG20824"/>
    <property type="match status" value="1"/>
</dbReference>
<dbReference type="PROSITE" id="PS00518">
    <property type="entry name" value="ZF_RING_1"/>
    <property type="match status" value="1"/>
</dbReference>
<dbReference type="HOGENOM" id="CLU_051246_1_0_1"/>
<dbReference type="AlphaFoldDB" id="G0N7Z1"/>
<name>G0N7Z1_CAEBE</name>
<feature type="transmembrane region" description="Helical" evidence="5">
    <location>
        <begin position="26"/>
        <end position="47"/>
    </location>
</feature>
<evidence type="ECO:0000256" key="1">
    <source>
        <dbReference type="ARBA" id="ARBA00022723"/>
    </source>
</evidence>
<proteinExistence type="predicted"/>
<keyword evidence="3" id="KW-0862">Zinc</keyword>
<keyword evidence="5" id="KW-0472">Membrane</keyword>
<dbReference type="PROSITE" id="PS50089">
    <property type="entry name" value="ZF_RING_2"/>
    <property type="match status" value="1"/>
</dbReference>
<keyword evidence="2 4" id="KW-0863">Zinc-finger</keyword>
<dbReference type="FunCoup" id="G0N7Z1">
    <property type="interactions" value="8"/>
</dbReference>
<reference evidence="8" key="1">
    <citation type="submission" date="2011-07" db="EMBL/GenBank/DDBJ databases">
        <authorList>
            <consortium name="Caenorhabditis brenneri Sequencing and Analysis Consortium"/>
            <person name="Wilson R.K."/>
        </authorList>
    </citation>
    <scope>NUCLEOTIDE SEQUENCE [LARGE SCALE GENOMIC DNA]</scope>
    <source>
        <strain evidence="8">PB2801</strain>
    </source>
</reference>
<dbReference type="InterPro" id="IPR001841">
    <property type="entry name" value="Znf_RING"/>
</dbReference>
<keyword evidence="5" id="KW-1133">Transmembrane helix</keyword>
<dbReference type="STRING" id="135651.G0N7Z1"/>
<dbReference type="InterPro" id="IPR017907">
    <property type="entry name" value="Znf_RING_CS"/>
</dbReference>
<keyword evidence="5" id="KW-0812">Transmembrane</keyword>
<evidence type="ECO:0000256" key="4">
    <source>
        <dbReference type="PROSITE-ProRule" id="PRU00175"/>
    </source>
</evidence>
<dbReference type="Gene3D" id="3.30.40.10">
    <property type="entry name" value="Zinc/RING finger domain, C3HC4 (zinc finger)"/>
    <property type="match status" value="1"/>
</dbReference>
<evidence type="ECO:0000256" key="5">
    <source>
        <dbReference type="SAM" id="Phobius"/>
    </source>
</evidence>
<evidence type="ECO:0000256" key="2">
    <source>
        <dbReference type="ARBA" id="ARBA00022771"/>
    </source>
</evidence>
<dbReference type="SMART" id="SM00184">
    <property type="entry name" value="RING"/>
    <property type="match status" value="1"/>
</dbReference>
<evidence type="ECO:0000313" key="7">
    <source>
        <dbReference type="EMBL" id="EGT55107.1"/>
    </source>
</evidence>
<evidence type="ECO:0000256" key="3">
    <source>
        <dbReference type="ARBA" id="ARBA00022833"/>
    </source>
</evidence>
<dbReference type="InterPro" id="IPR013083">
    <property type="entry name" value="Znf_RING/FYVE/PHD"/>
</dbReference>
<accession>G0N7Z1</accession>
<feature type="transmembrane region" description="Helical" evidence="5">
    <location>
        <begin position="101"/>
        <end position="122"/>
    </location>
</feature>
<dbReference type="Pfam" id="PF14634">
    <property type="entry name" value="zf-RING_5"/>
    <property type="match status" value="1"/>
</dbReference>